<dbReference type="Proteomes" id="UP001209570">
    <property type="component" value="Unassembled WGS sequence"/>
</dbReference>
<accession>A0AAD5LXW4</accession>
<dbReference type="AlphaFoldDB" id="A0AAD5LXW4"/>
<sequence>MSIELSERESQSAGSSSSGSGTGVVGIAEEEIEWTIVLPPDVVVDGDTDRVEASDDDVDLEIEIIDEDDGGSQMRVAEQLVQQLVDVLYTTDSTIDLDDSLHASVVRDSGRDPSFSSLRRWPMRNDAMTFTTDGAELSLLPVVTCFVLMLVFLGLTQTTRRSRRGWYSLNHSDSEIAVNNRQVVLQAGRHDDVDELYRWADGLDMMEEARHSI</sequence>
<gene>
    <name evidence="3" type="ORF">P43SY_008760</name>
</gene>
<evidence type="ECO:0000313" key="3">
    <source>
        <dbReference type="EMBL" id="KAJ0396078.1"/>
    </source>
</evidence>
<name>A0AAD5LXW4_PYTIN</name>
<comment type="caution">
    <text evidence="3">The sequence shown here is derived from an EMBL/GenBank/DDBJ whole genome shotgun (WGS) entry which is preliminary data.</text>
</comment>
<organism evidence="3 4">
    <name type="scientific">Pythium insidiosum</name>
    <name type="common">Pythiosis disease agent</name>
    <dbReference type="NCBI Taxonomy" id="114742"/>
    <lineage>
        <taxon>Eukaryota</taxon>
        <taxon>Sar</taxon>
        <taxon>Stramenopiles</taxon>
        <taxon>Oomycota</taxon>
        <taxon>Peronosporomycetes</taxon>
        <taxon>Pythiales</taxon>
        <taxon>Pythiaceae</taxon>
        <taxon>Pythium</taxon>
    </lineage>
</organism>
<evidence type="ECO:0008006" key="5">
    <source>
        <dbReference type="Google" id="ProtNLM"/>
    </source>
</evidence>
<dbReference type="EMBL" id="JAKCXM010000312">
    <property type="protein sequence ID" value="KAJ0396078.1"/>
    <property type="molecule type" value="Genomic_DNA"/>
</dbReference>
<reference evidence="3" key="1">
    <citation type="submission" date="2021-12" db="EMBL/GenBank/DDBJ databases">
        <title>Prjna785345.</title>
        <authorList>
            <person name="Rujirawat T."/>
            <person name="Krajaejun T."/>
        </authorList>
    </citation>
    <scope>NUCLEOTIDE SEQUENCE</scope>
    <source>
        <strain evidence="3">Pi057C3</strain>
    </source>
</reference>
<evidence type="ECO:0000256" key="2">
    <source>
        <dbReference type="SAM" id="Phobius"/>
    </source>
</evidence>
<proteinExistence type="predicted"/>
<feature type="compositionally biased region" description="Basic and acidic residues" evidence="1">
    <location>
        <begin position="1"/>
        <end position="10"/>
    </location>
</feature>
<evidence type="ECO:0000313" key="4">
    <source>
        <dbReference type="Proteomes" id="UP001209570"/>
    </source>
</evidence>
<feature type="region of interest" description="Disordered" evidence="1">
    <location>
        <begin position="1"/>
        <end position="23"/>
    </location>
</feature>
<keyword evidence="2" id="KW-1133">Transmembrane helix</keyword>
<feature type="transmembrane region" description="Helical" evidence="2">
    <location>
        <begin position="137"/>
        <end position="155"/>
    </location>
</feature>
<protein>
    <recommendedName>
        <fullName evidence="5">Transmembrane protein</fullName>
    </recommendedName>
</protein>
<keyword evidence="2" id="KW-0472">Membrane</keyword>
<evidence type="ECO:0000256" key="1">
    <source>
        <dbReference type="SAM" id="MobiDB-lite"/>
    </source>
</evidence>
<keyword evidence="2" id="KW-0812">Transmembrane</keyword>
<keyword evidence="4" id="KW-1185">Reference proteome</keyword>